<gene>
    <name evidence="3" type="ORF">GCM10023143_11600</name>
</gene>
<feature type="chain" id="PRO_5046886833" description="DUF4382 domain-containing protein" evidence="1">
    <location>
        <begin position="24"/>
        <end position="274"/>
    </location>
</feature>
<feature type="domain" description="DUF4382" evidence="2">
    <location>
        <begin position="38"/>
        <end position="182"/>
    </location>
</feature>
<feature type="signal peptide" evidence="1">
    <location>
        <begin position="1"/>
        <end position="23"/>
    </location>
</feature>
<comment type="caution">
    <text evidence="3">The sequence shown here is derived from an EMBL/GenBank/DDBJ whole genome shotgun (WGS) entry which is preliminary data.</text>
</comment>
<name>A0ABP8FKK3_9BACT</name>
<dbReference type="PROSITE" id="PS51257">
    <property type="entry name" value="PROKAR_LIPOPROTEIN"/>
    <property type="match status" value="1"/>
</dbReference>
<dbReference type="Gene3D" id="2.60.40.1120">
    <property type="entry name" value="Carboxypeptidase-like, regulatory domain"/>
    <property type="match status" value="1"/>
</dbReference>
<keyword evidence="4" id="KW-1185">Reference proteome</keyword>
<dbReference type="SUPFAM" id="SSF49452">
    <property type="entry name" value="Starch-binding domain-like"/>
    <property type="match status" value="1"/>
</dbReference>
<reference evidence="4" key="1">
    <citation type="journal article" date="2019" name="Int. J. Syst. Evol. Microbiol.">
        <title>The Global Catalogue of Microorganisms (GCM) 10K type strain sequencing project: providing services to taxonomists for standard genome sequencing and annotation.</title>
        <authorList>
            <consortium name="The Broad Institute Genomics Platform"/>
            <consortium name="The Broad Institute Genome Sequencing Center for Infectious Disease"/>
            <person name="Wu L."/>
            <person name="Ma J."/>
        </authorList>
    </citation>
    <scope>NUCLEOTIDE SEQUENCE [LARGE SCALE GENOMIC DNA]</scope>
    <source>
        <strain evidence="4">JCM 17664</strain>
    </source>
</reference>
<evidence type="ECO:0000313" key="3">
    <source>
        <dbReference type="EMBL" id="GAA4305983.1"/>
    </source>
</evidence>
<keyword evidence="1" id="KW-0732">Signal</keyword>
<proteinExistence type="predicted"/>
<dbReference type="InterPro" id="IPR025491">
    <property type="entry name" value="DUF4382"/>
</dbReference>
<evidence type="ECO:0000259" key="2">
    <source>
        <dbReference type="Pfam" id="PF14321"/>
    </source>
</evidence>
<dbReference type="InterPro" id="IPR013784">
    <property type="entry name" value="Carb-bd-like_fold"/>
</dbReference>
<dbReference type="RefSeq" id="WP_344976902.1">
    <property type="nucleotide sequence ID" value="NZ_BAABFN010000002.1"/>
</dbReference>
<dbReference type="Proteomes" id="UP001501207">
    <property type="component" value="Unassembled WGS sequence"/>
</dbReference>
<accession>A0ABP8FKK3</accession>
<dbReference type="Pfam" id="PF14321">
    <property type="entry name" value="DUF4382"/>
    <property type="match status" value="1"/>
</dbReference>
<evidence type="ECO:0000313" key="4">
    <source>
        <dbReference type="Proteomes" id="UP001501207"/>
    </source>
</evidence>
<dbReference type="EMBL" id="BAABFN010000002">
    <property type="protein sequence ID" value="GAA4305983.1"/>
    <property type="molecule type" value="Genomic_DNA"/>
</dbReference>
<evidence type="ECO:0000256" key="1">
    <source>
        <dbReference type="SAM" id="SignalP"/>
    </source>
</evidence>
<sequence>MKKQTLTAWGAAAFLLLTAVSISGITGCQKSEDQGGNSRLEIYLTDSPGDYQAVWIDVQKVMVNSSSDTSDEGSGWVEAPLLRPGLYNLLDLRNGTDTILAAVDLPAGRISQIRLVLGDSNLLVLKDGTEVPLKTPSAQQSGLKLNVNADLTPGIPYALVLDFDAARSIVSAGKSGQYLLKPVIRTFAKAAGGAIEGVVLPDSAHAVVTAVVGTDTLGTIPDDAGAYKLWGIPAGSYQLIFAADTATGFRSDTLSGVQVNTGEVTTADTVWLTR</sequence>
<organism evidence="3 4">
    <name type="scientific">Compostibacter hankyongensis</name>
    <dbReference type="NCBI Taxonomy" id="1007089"/>
    <lineage>
        <taxon>Bacteria</taxon>
        <taxon>Pseudomonadati</taxon>
        <taxon>Bacteroidota</taxon>
        <taxon>Chitinophagia</taxon>
        <taxon>Chitinophagales</taxon>
        <taxon>Chitinophagaceae</taxon>
        <taxon>Compostibacter</taxon>
    </lineage>
</organism>
<protein>
    <recommendedName>
        <fullName evidence="2">DUF4382 domain-containing protein</fullName>
    </recommendedName>
</protein>